<evidence type="ECO:0000313" key="1">
    <source>
        <dbReference type="Proteomes" id="UP000887574"/>
    </source>
</evidence>
<dbReference type="WBParaSite" id="jg24342">
    <property type="protein sequence ID" value="jg24342"/>
    <property type="gene ID" value="jg24342"/>
</dbReference>
<accession>A0A915DWX8</accession>
<evidence type="ECO:0000313" key="2">
    <source>
        <dbReference type="WBParaSite" id="jg24342"/>
    </source>
</evidence>
<name>A0A915DWX8_9BILA</name>
<organism evidence="1 2">
    <name type="scientific">Ditylenchus dipsaci</name>
    <dbReference type="NCBI Taxonomy" id="166011"/>
    <lineage>
        <taxon>Eukaryota</taxon>
        <taxon>Metazoa</taxon>
        <taxon>Ecdysozoa</taxon>
        <taxon>Nematoda</taxon>
        <taxon>Chromadorea</taxon>
        <taxon>Rhabditida</taxon>
        <taxon>Tylenchina</taxon>
        <taxon>Tylenchomorpha</taxon>
        <taxon>Sphaerularioidea</taxon>
        <taxon>Anguinidae</taxon>
        <taxon>Anguininae</taxon>
        <taxon>Ditylenchus</taxon>
    </lineage>
</organism>
<dbReference type="Proteomes" id="UP000887574">
    <property type="component" value="Unplaced"/>
</dbReference>
<sequence length="101" mass="11175">MVLNGFLLLRTPTCPPGAEAITAYNHNYYSNCLRASSLDCGLLYFLGTISCQSGADIFPVSCYLNVMIFDRSDSELNISPKAHSASMIVYSGNSYKREIYK</sequence>
<dbReference type="AlphaFoldDB" id="A0A915DWX8"/>
<keyword evidence="1" id="KW-1185">Reference proteome</keyword>
<proteinExistence type="predicted"/>
<protein>
    <submittedName>
        <fullName evidence="2">Uncharacterized protein</fullName>
    </submittedName>
</protein>
<reference evidence="2" key="1">
    <citation type="submission" date="2022-11" db="UniProtKB">
        <authorList>
            <consortium name="WormBaseParasite"/>
        </authorList>
    </citation>
    <scope>IDENTIFICATION</scope>
</reference>